<dbReference type="Proteomes" id="UP000886674">
    <property type="component" value="Unassembled WGS sequence"/>
</dbReference>
<feature type="region of interest" description="Disordered" evidence="1">
    <location>
        <begin position="93"/>
        <end position="112"/>
    </location>
</feature>
<protein>
    <submittedName>
        <fullName evidence="2">Uncharacterized protein</fullName>
    </submittedName>
</protein>
<reference evidence="2" key="1">
    <citation type="journal article" date="2021" name="Proc. Natl. Acad. Sci. U.S.A.">
        <title>Global biogeography of chemosynthetic symbionts reveals both localized and globally distributed symbiont groups. .</title>
        <authorList>
            <person name="Osvatic J.T."/>
            <person name="Wilkins L.G.E."/>
            <person name="Leibrecht L."/>
            <person name="Leray M."/>
            <person name="Zauner S."/>
            <person name="Polzin J."/>
            <person name="Camacho Y."/>
            <person name="Gros O."/>
            <person name="van Gils J.A."/>
            <person name="Eisen J.A."/>
            <person name="Petersen J.M."/>
            <person name="Yuen B."/>
        </authorList>
    </citation>
    <scope>NUCLEOTIDE SEQUENCE</scope>
    <source>
        <strain evidence="2">MAGclacostrist055</strain>
    </source>
</reference>
<evidence type="ECO:0000313" key="2">
    <source>
        <dbReference type="EMBL" id="MCG7979905.1"/>
    </source>
</evidence>
<dbReference type="AlphaFoldDB" id="A0A9E4NMI8"/>
<comment type="caution">
    <text evidence="2">The sequence shown here is derived from an EMBL/GenBank/DDBJ whole genome shotgun (WGS) entry which is preliminary data.</text>
</comment>
<dbReference type="EMBL" id="JAEPCR010000093">
    <property type="protein sequence ID" value="MCG7979905.1"/>
    <property type="molecule type" value="Genomic_DNA"/>
</dbReference>
<organism evidence="2 3">
    <name type="scientific">Candidatus Thiodiazotropha taylori</name>
    <dbReference type="NCBI Taxonomy" id="2792791"/>
    <lineage>
        <taxon>Bacteria</taxon>
        <taxon>Pseudomonadati</taxon>
        <taxon>Pseudomonadota</taxon>
        <taxon>Gammaproteobacteria</taxon>
        <taxon>Chromatiales</taxon>
        <taxon>Sedimenticolaceae</taxon>
        <taxon>Candidatus Thiodiazotropha</taxon>
    </lineage>
</organism>
<proteinExistence type="predicted"/>
<gene>
    <name evidence="2" type="ORF">JAY77_17390</name>
</gene>
<evidence type="ECO:0000313" key="3">
    <source>
        <dbReference type="Proteomes" id="UP000886674"/>
    </source>
</evidence>
<evidence type="ECO:0000256" key="1">
    <source>
        <dbReference type="SAM" id="MobiDB-lite"/>
    </source>
</evidence>
<name>A0A9E4NMI8_9GAMM</name>
<sequence>MVTKRRDAPMIYAPARPPRDEAALGDYVYRELTRVGDALRASRMLVVPTCYVAPAKPVEGQLVRADGVHWDPGEGVGYYCYWDGNWQRWAVERDKDDKDEKDVNDGEDHNDY</sequence>
<accession>A0A9E4NMI8</accession>